<dbReference type="GO" id="GO:0016787">
    <property type="term" value="F:hydrolase activity"/>
    <property type="evidence" value="ECO:0007669"/>
    <property type="project" value="UniProtKB-KW"/>
</dbReference>
<dbReference type="Gene3D" id="3.40.50.1820">
    <property type="entry name" value="alpha/beta hydrolase"/>
    <property type="match status" value="1"/>
</dbReference>
<gene>
    <name evidence="2" type="ORF">KTH89_05925</name>
</gene>
<accession>A0A949NE78</accession>
<protein>
    <submittedName>
        <fullName evidence="2">Alpha/beta hydrolase</fullName>
    </submittedName>
</protein>
<dbReference type="Proteomes" id="UP000712157">
    <property type="component" value="Unassembled WGS sequence"/>
</dbReference>
<dbReference type="InterPro" id="IPR000073">
    <property type="entry name" value="AB_hydrolase_1"/>
</dbReference>
<dbReference type="AlphaFoldDB" id="A0A949NE78"/>
<dbReference type="SUPFAM" id="SSF53474">
    <property type="entry name" value="alpha/beta-Hydrolases"/>
    <property type="match status" value="1"/>
</dbReference>
<dbReference type="PRINTS" id="PR00111">
    <property type="entry name" value="ABHYDROLASE"/>
</dbReference>
<feature type="domain" description="AB hydrolase-1" evidence="1">
    <location>
        <begin position="21"/>
        <end position="240"/>
    </location>
</feature>
<comment type="caution">
    <text evidence="2">The sequence shown here is derived from an EMBL/GenBank/DDBJ whole genome shotgun (WGS) entry which is preliminary data.</text>
</comment>
<sequence>MNITVQNIRTNYTVSGEGEDVLILHGWGSNLTVHNQMAAYLAPHYRVYALDMPGFGETPEPPAAWDVDHYVDFVLEFIREMGIRSVILIGHSFGGRVIIKMVTRQNLSVTFPKLILIDSAGILPKKTLKQKCKIRIYKLGKKILNISIVKKLYPDALEKMRAKSGSADYNAASPLMRQVLVKVVNEDLTPYLASIPSPTLLIWGELDTATPLADGQLMEKLIPGAGLVTVKGAGHFSFLESSYLVHKVIGSFLNIKE</sequence>
<dbReference type="Pfam" id="PF00561">
    <property type="entry name" value="Abhydrolase_1"/>
    <property type="match status" value="1"/>
</dbReference>
<evidence type="ECO:0000313" key="3">
    <source>
        <dbReference type="Proteomes" id="UP000712157"/>
    </source>
</evidence>
<dbReference type="EMBL" id="JAHQCW010000007">
    <property type="protein sequence ID" value="MBU9736069.1"/>
    <property type="molecule type" value="Genomic_DNA"/>
</dbReference>
<keyword evidence="2" id="KW-0378">Hydrolase</keyword>
<evidence type="ECO:0000259" key="1">
    <source>
        <dbReference type="Pfam" id="PF00561"/>
    </source>
</evidence>
<evidence type="ECO:0000313" key="2">
    <source>
        <dbReference type="EMBL" id="MBU9736069.1"/>
    </source>
</evidence>
<proteinExistence type="predicted"/>
<reference evidence="2" key="1">
    <citation type="submission" date="2021-06" db="EMBL/GenBank/DDBJ databases">
        <title>Description of novel taxa of the family Lachnospiraceae.</title>
        <authorList>
            <person name="Chaplin A.V."/>
            <person name="Sokolova S.R."/>
            <person name="Pikina A.P."/>
            <person name="Korzhanova M."/>
            <person name="Belova V."/>
            <person name="Korostin D."/>
            <person name="Efimov B.A."/>
        </authorList>
    </citation>
    <scope>NUCLEOTIDE SEQUENCE</scope>
    <source>
        <strain evidence="2">ASD5720</strain>
    </source>
</reference>
<dbReference type="RefSeq" id="WP_238721028.1">
    <property type="nucleotide sequence ID" value="NZ_JAHQCW010000007.1"/>
</dbReference>
<dbReference type="InterPro" id="IPR029058">
    <property type="entry name" value="AB_hydrolase_fold"/>
</dbReference>
<keyword evidence="3" id="KW-1185">Reference proteome</keyword>
<name>A0A949NE78_9FIRM</name>
<dbReference type="PANTHER" id="PTHR46438">
    <property type="entry name" value="ALPHA/BETA-HYDROLASES SUPERFAMILY PROTEIN"/>
    <property type="match status" value="1"/>
</dbReference>
<organism evidence="2 3">
    <name type="scientific">Diplocloster agilis</name>
    <dbReference type="NCBI Taxonomy" id="2850323"/>
    <lineage>
        <taxon>Bacteria</taxon>
        <taxon>Bacillati</taxon>
        <taxon>Bacillota</taxon>
        <taxon>Clostridia</taxon>
        <taxon>Lachnospirales</taxon>
        <taxon>Lachnospiraceae</taxon>
        <taxon>Diplocloster</taxon>
    </lineage>
</organism>
<dbReference type="PANTHER" id="PTHR46438:SF11">
    <property type="entry name" value="LIPASE-RELATED"/>
    <property type="match status" value="1"/>
</dbReference>